<comment type="caution">
    <text evidence="6">The sequence shown here is derived from an EMBL/GenBank/DDBJ whole genome shotgun (WGS) entry which is preliminary data.</text>
</comment>
<reference evidence="6 7" key="1">
    <citation type="submission" date="2023-11" db="EMBL/GenBank/DDBJ databases">
        <title>Draft genome of Azohydromonas lata strain H1 (DSM1123), a polyhydroxyalkanoate producer.</title>
        <authorList>
            <person name="Traversa D."/>
            <person name="D'Addabbo P."/>
            <person name="Pazzani C."/>
            <person name="Manzari C."/>
            <person name="Chiara M."/>
            <person name="Scrascia M."/>
        </authorList>
    </citation>
    <scope>NUCLEOTIDE SEQUENCE [LARGE SCALE GENOMIC DNA]</scope>
    <source>
        <strain evidence="6 7">H1</strain>
    </source>
</reference>
<keyword evidence="5" id="KW-0460">Magnesium</keyword>
<dbReference type="PANTHER" id="PTHR12001">
    <property type="entry name" value="GERANYLGERANYL PYROPHOSPHATE SYNTHASE"/>
    <property type="match status" value="1"/>
</dbReference>
<keyword evidence="4" id="KW-0479">Metal-binding</keyword>
<name>A0ABU5INW5_9BURK</name>
<proteinExistence type="inferred from homology"/>
<evidence type="ECO:0000256" key="2">
    <source>
        <dbReference type="ARBA" id="ARBA00006706"/>
    </source>
</evidence>
<accession>A0ABU5INW5</accession>
<evidence type="ECO:0000256" key="4">
    <source>
        <dbReference type="ARBA" id="ARBA00022723"/>
    </source>
</evidence>
<dbReference type="PANTHER" id="PTHR12001:SF69">
    <property type="entry name" value="ALL TRANS-POLYPRENYL-DIPHOSPHATE SYNTHASE PDSS1"/>
    <property type="match status" value="1"/>
</dbReference>
<organism evidence="6 7">
    <name type="scientific">Azohydromonas lata</name>
    <dbReference type="NCBI Taxonomy" id="45677"/>
    <lineage>
        <taxon>Bacteria</taxon>
        <taxon>Pseudomonadati</taxon>
        <taxon>Pseudomonadota</taxon>
        <taxon>Betaproteobacteria</taxon>
        <taxon>Burkholderiales</taxon>
        <taxon>Sphaerotilaceae</taxon>
        <taxon>Azohydromonas</taxon>
    </lineage>
</organism>
<dbReference type="InterPro" id="IPR008949">
    <property type="entry name" value="Isoprenoid_synthase_dom_sf"/>
</dbReference>
<comment type="similarity">
    <text evidence="2">Belongs to the FPP/GGPP synthase family.</text>
</comment>
<dbReference type="EMBL" id="JAXOJX010000074">
    <property type="protein sequence ID" value="MDZ5460601.1"/>
    <property type="molecule type" value="Genomic_DNA"/>
</dbReference>
<evidence type="ECO:0000313" key="6">
    <source>
        <dbReference type="EMBL" id="MDZ5460601.1"/>
    </source>
</evidence>
<dbReference type="Proteomes" id="UP001293718">
    <property type="component" value="Unassembled WGS sequence"/>
</dbReference>
<dbReference type="Pfam" id="PF00348">
    <property type="entry name" value="polyprenyl_synt"/>
    <property type="match status" value="1"/>
</dbReference>
<evidence type="ECO:0000313" key="7">
    <source>
        <dbReference type="Proteomes" id="UP001293718"/>
    </source>
</evidence>
<dbReference type="RefSeq" id="WP_322468008.1">
    <property type="nucleotide sequence ID" value="NZ_JAXOJX010000074.1"/>
</dbReference>
<evidence type="ECO:0000256" key="5">
    <source>
        <dbReference type="ARBA" id="ARBA00022842"/>
    </source>
</evidence>
<dbReference type="CDD" id="cd00867">
    <property type="entry name" value="Trans_IPPS"/>
    <property type="match status" value="1"/>
</dbReference>
<evidence type="ECO:0000256" key="3">
    <source>
        <dbReference type="ARBA" id="ARBA00022679"/>
    </source>
</evidence>
<evidence type="ECO:0000256" key="1">
    <source>
        <dbReference type="ARBA" id="ARBA00001946"/>
    </source>
</evidence>
<gene>
    <name evidence="6" type="ORF">SM757_28880</name>
</gene>
<dbReference type="InterPro" id="IPR000092">
    <property type="entry name" value="Polyprenyl_synt"/>
</dbReference>
<keyword evidence="7" id="KW-1185">Reference proteome</keyword>
<dbReference type="SUPFAM" id="SSF48576">
    <property type="entry name" value="Terpenoid synthases"/>
    <property type="match status" value="1"/>
</dbReference>
<comment type="cofactor">
    <cofactor evidence="1">
        <name>Mg(2+)</name>
        <dbReference type="ChEBI" id="CHEBI:18420"/>
    </cofactor>
</comment>
<dbReference type="Gene3D" id="1.10.600.10">
    <property type="entry name" value="Farnesyl Diphosphate Synthase"/>
    <property type="match status" value="1"/>
</dbReference>
<sequence>MALQVAEVLGTAGENHATLAAAVELIHASLYLHYHVHEETGGRQGPDAALAGLGNAANVLLGDLFYTAAFRAIVDLKDHRIARILSDATTAIAEAEVLDLQTPACAECDAARYINNIRGKTGKLFEATAQCSAILSKADASTEQALAVYGLHLGTAYYVRQ</sequence>
<keyword evidence="3" id="KW-0808">Transferase</keyword>
<protein>
    <submittedName>
        <fullName evidence="6">Polyprenyl synthetase family protein</fullName>
    </submittedName>
</protein>